<feature type="region of interest" description="Disordered" evidence="1">
    <location>
        <begin position="1"/>
        <end position="29"/>
    </location>
</feature>
<accession>A0A7S1JLA8</accession>
<dbReference type="AlphaFoldDB" id="A0A7S1JLA8"/>
<proteinExistence type="predicted"/>
<feature type="compositionally biased region" description="Basic and acidic residues" evidence="1">
    <location>
        <begin position="1"/>
        <end position="17"/>
    </location>
</feature>
<feature type="region of interest" description="Disordered" evidence="1">
    <location>
        <begin position="41"/>
        <end position="77"/>
    </location>
</feature>
<feature type="compositionally biased region" description="Low complexity" evidence="1">
    <location>
        <begin position="65"/>
        <end position="77"/>
    </location>
</feature>
<evidence type="ECO:0000313" key="2">
    <source>
        <dbReference type="EMBL" id="CAD9047553.1"/>
    </source>
</evidence>
<sequence>MDDLFQKRIRHDNRTPESRYPSHAPTPLAIHPSIHQMADLVRTPATHKATNPPTYPSLPTSRPSTPHAQTHTHQAGHTHYIAAVVRGYQHLERGEIHAHTWAVCT</sequence>
<dbReference type="EMBL" id="HBGB01004461">
    <property type="protein sequence ID" value="CAD9047553.1"/>
    <property type="molecule type" value="Transcribed_RNA"/>
</dbReference>
<name>A0A7S1JLA8_9ALVE</name>
<protein>
    <submittedName>
        <fullName evidence="2">Uncharacterized protein</fullName>
    </submittedName>
</protein>
<organism evidence="2">
    <name type="scientific">Vitrella brassicaformis</name>
    <dbReference type="NCBI Taxonomy" id="1169539"/>
    <lineage>
        <taxon>Eukaryota</taxon>
        <taxon>Sar</taxon>
        <taxon>Alveolata</taxon>
        <taxon>Colpodellida</taxon>
        <taxon>Vitrellaceae</taxon>
        <taxon>Vitrella</taxon>
    </lineage>
</organism>
<gene>
    <name evidence="2" type="ORF">VBRA1451_LOCUS2607</name>
</gene>
<reference evidence="2" key="1">
    <citation type="submission" date="2021-01" db="EMBL/GenBank/DDBJ databases">
        <authorList>
            <person name="Corre E."/>
            <person name="Pelletier E."/>
            <person name="Niang G."/>
            <person name="Scheremetjew M."/>
            <person name="Finn R."/>
            <person name="Kale V."/>
            <person name="Holt S."/>
            <person name="Cochrane G."/>
            <person name="Meng A."/>
            <person name="Brown T."/>
            <person name="Cohen L."/>
        </authorList>
    </citation>
    <scope>NUCLEOTIDE SEQUENCE</scope>
    <source>
        <strain evidence="2">CCMP3346</strain>
    </source>
</reference>
<evidence type="ECO:0000256" key="1">
    <source>
        <dbReference type="SAM" id="MobiDB-lite"/>
    </source>
</evidence>
<feature type="compositionally biased region" description="Polar residues" evidence="1">
    <location>
        <begin position="48"/>
        <end position="64"/>
    </location>
</feature>